<keyword evidence="5 7" id="KW-0472">Membrane</keyword>
<proteinExistence type="inferred from homology"/>
<evidence type="ECO:0000256" key="2">
    <source>
        <dbReference type="ARBA" id="ARBA00022448"/>
    </source>
</evidence>
<organism evidence="10 11">
    <name type="scientific">Candidatus Cryptobacteroides excrementavium</name>
    <dbReference type="NCBI Taxonomy" id="2840759"/>
    <lineage>
        <taxon>Bacteria</taxon>
        <taxon>Pseudomonadati</taxon>
        <taxon>Bacteroidota</taxon>
        <taxon>Bacteroidia</taxon>
        <taxon>Bacteroidales</taxon>
        <taxon>Candidatus Cryptobacteroides</taxon>
    </lineage>
</organism>
<name>A0A9D9J5I3_9BACT</name>
<sequence length="995" mass="109366">MKKIRLFFTAMLVLLTAGLASAQSVTVKGTVRDAETGEPIPFASVVLHGTMTGVSTDQNGDYSLTVPSVDEAVLEFSFIGYRTVQVPVEGRLLVDCELEVDAMALEDVIVVAYGSTKREAMTGSVTSVEGDKLAEAPVTSVDKALSGKLAGVLISSTTGQPGATSTIRIRGTSSINASNSPLWVVDGIPMLSGNIANSDVSDAQSSLMTSLNPNDIESITVLKDAAAAAVYGSRAANGVILVTTKSGKEGRAQFTARVKYGVQWFKSDTGYRPMTAEELLTYQRTAAINAGYDPDDPTGTYYRPMSLLNGELTDYLKFFTKLGQVQEYEISARGGTDRAKYFSSVSYHDNDGVVYGTDYQRIQARVNADYKLLKRLETGIRVNVAYTDQDNVPTDGLAMENPIFSGQSFMPWIPKYDENGDFNTDIPSNSNMNPRASAQWNENSLESYRLNGTMYVKWEPVKNLVLETRNSAEVVFSEQRLYYSEKAGYNNIVQNIKNKVVQLTTSNTANYANVFGGYHSFRALVGQEATKYVQTQDVYQADGVNPQIPYPNTADQANTTISTGITRDALLSVFGIVDYNYDSRYFVQATLRGDGSSLFGAENKWGLFWSASASWNINNENFLKNFKPLDLLKIRASYGVNGNNGIGAYQAYGVYATAMYNGVAGMLPSTPENQELSWEKNATWNVGVDFAFFNRLRGSIDVYSRTTKDMLLDKNVPQTSGFSTNFVNAGSMRNTGIEFQIDGDIILTKDFVWNVGFNIANNKTKILNLGGEDLIEAASYMHYVVGRSMYSYYLSDYYGVNPSNGEALWVTEDGKLTNQYSKARKYYAGSPEPKYVGGFSTTFSWRGLSLSAFFEFKGGNKILNMNEMKYLASDGAQMILNQSSAALNYWTAPGQTGVNPKPVAGNSSNSNDFTTDRWLQDGSYVRFKELTLAYSLPQKALDKMRIKGLRFYLSGQNLYTFSDVDAFDPEMGAAGTVTSIYPYTKSFVGGIELTF</sequence>
<gene>
    <name evidence="10" type="ORF">IAB78_07480</name>
</gene>
<evidence type="ECO:0000256" key="6">
    <source>
        <dbReference type="ARBA" id="ARBA00023237"/>
    </source>
</evidence>
<evidence type="ECO:0000259" key="9">
    <source>
        <dbReference type="Pfam" id="PF07715"/>
    </source>
</evidence>
<dbReference type="Pfam" id="PF07715">
    <property type="entry name" value="Plug"/>
    <property type="match status" value="1"/>
</dbReference>
<dbReference type="Gene3D" id="2.170.130.10">
    <property type="entry name" value="TonB-dependent receptor, plug domain"/>
    <property type="match status" value="1"/>
</dbReference>
<feature type="chain" id="PRO_5038760128" evidence="8">
    <location>
        <begin position="23"/>
        <end position="995"/>
    </location>
</feature>
<comment type="similarity">
    <text evidence="7">Belongs to the TonB-dependent receptor family.</text>
</comment>
<dbReference type="Gene3D" id="2.60.40.1120">
    <property type="entry name" value="Carboxypeptidase-like, regulatory domain"/>
    <property type="match status" value="1"/>
</dbReference>
<evidence type="ECO:0000256" key="8">
    <source>
        <dbReference type="SAM" id="SignalP"/>
    </source>
</evidence>
<keyword evidence="2 7" id="KW-0813">Transport</keyword>
<dbReference type="SUPFAM" id="SSF49464">
    <property type="entry name" value="Carboxypeptidase regulatory domain-like"/>
    <property type="match status" value="1"/>
</dbReference>
<dbReference type="NCBIfam" id="TIGR04056">
    <property type="entry name" value="OMP_RagA_SusC"/>
    <property type="match status" value="1"/>
</dbReference>
<dbReference type="InterPro" id="IPR039426">
    <property type="entry name" value="TonB-dep_rcpt-like"/>
</dbReference>
<dbReference type="InterPro" id="IPR012910">
    <property type="entry name" value="Plug_dom"/>
</dbReference>
<keyword evidence="6 7" id="KW-0998">Cell outer membrane</keyword>
<protein>
    <submittedName>
        <fullName evidence="10">TonB-dependent receptor</fullName>
    </submittedName>
</protein>
<evidence type="ECO:0000256" key="5">
    <source>
        <dbReference type="ARBA" id="ARBA00023136"/>
    </source>
</evidence>
<accession>A0A9D9J5I3</accession>
<dbReference type="Pfam" id="PF13715">
    <property type="entry name" value="CarbopepD_reg_2"/>
    <property type="match status" value="1"/>
</dbReference>
<dbReference type="InterPro" id="IPR023996">
    <property type="entry name" value="TonB-dep_OMP_SusC/RagA"/>
</dbReference>
<dbReference type="PROSITE" id="PS52016">
    <property type="entry name" value="TONB_DEPENDENT_REC_3"/>
    <property type="match status" value="1"/>
</dbReference>
<feature type="domain" description="TonB-dependent receptor plug" evidence="9">
    <location>
        <begin position="119"/>
        <end position="239"/>
    </location>
</feature>
<comment type="subcellular location">
    <subcellularLocation>
        <location evidence="1 7">Cell outer membrane</location>
        <topology evidence="1 7">Multi-pass membrane protein</topology>
    </subcellularLocation>
</comment>
<reference evidence="10" key="2">
    <citation type="journal article" date="2021" name="PeerJ">
        <title>Extensive microbial diversity within the chicken gut microbiome revealed by metagenomics and culture.</title>
        <authorList>
            <person name="Gilroy R."/>
            <person name="Ravi A."/>
            <person name="Getino M."/>
            <person name="Pursley I."/>
            <person name="Horton D.L."/>
            <person name="Alikhan N.F."/>
            <person name="Baker D."/>
            <person name="Gharbi K."/>
            <person name="Hall N."/>
            <person name="Watson M."/>
            <person name="Adriaenssens E.M."/>
            <person name="Foster-Nyarko E."/>
            <person name="Jarju S."/>
            <person name="Secka A."/>
            <person name="Antonio M."/>
            <person name="Oren A."/>
            <person name="Chaudhuri R.R."/>
            <person name="La Ragione R."/>
            <person name="Hildebrand F."/>
            <person name="Pallen M.J."/>
        </authorList>
    </citation>
    <scope>NUCLEOTIDE SEQUENCE</scope>
    <source>
        <strain evidence="10">B2-16538</strain>
    </source>
</reference>
<dbReference type="InterPro" id="IPR037066">
    <property type="entry name" value="Plug_dom_sf"/>
</dbReference>
<keyword evidence="4 7" id="KW-0812">Transmembrane</keyword>
<keyword evidence="3 7" id="KW-1134">Transmembrane beta strand</keyword>
<dbReference type="FunFam" id="2.170.130.10:FF:000008">
    <property type="entry name" value="SusC/RagA family TonB-linked outer membrane protein"/>
    <property type="match status" value="1"/>
</dbReference>
<evidence type="ECO:0000313" key="10">
    <source>
        <dbReference type="EMBL" id="MBO8486247.1"/>
    </source>
</evidence>
<dbReference type="InterPro" id="IPR023997">
    <property type="entry name" value="TonB-dep_OMP_SusC/RagA_CS"/>
</dbReference>
<dbReference type="InterPro" id="IPR036942">
    <property type="entry name" value="Beta-barrel_TonB_sf"/>
</dbReference>
<evidence type="ECO:0000256" key="3">
    <source>
        <dbReference type="ARBA" id="ARBA00022452"/>
    </source>
</evidence>
<keyword evidence="10" id="KW-0675">Receptor</keyword>
<evidence type="ECO:0000256" key="1">
    <source>
        <dbReference type="ARBA" id="ARBA00004571"/>
    </source>
</evidence>
<dbReference type="NCBIfam" id="TIGR04057">
    <property type="entry name" value="SusC_RagA_signa"/>
    <property type="match status" value="1"/>
</dbReference>
<dbReference type="AlphaFoldDB" id="A0A9D9J5I3"/>
<dbReference type="Gene3D" id="2.40.170.20">
    <property type="entry name" value="TonB-dependent receptor, beta-barrel domain"/>
    <property type="match status" value="1"/>
</dbReference>
<feature type="signal peptide" evidence="8">
    <location>
        <begin position="1"/>
        <end position="22"/>
    </location>
</feature>
<dbReference type="Proteomes" id="UP000823750">
    <property type="component" value="Unassembled WGS sequence"/>
</dbReference>
<evidence type="ECO:0000256" key="4">
    <source>
        <dbReference type="ARBA" id="ARBA00022692"/>
    </source>
</evidence>
<evidence type="ECO:0000256" key="7">
    <source>
        <dbReference type="PROSITE-ProRule" id="PRU01360"/>
    </source>
</evidence>
<keyword evidence="8" id="KW-0732">Signal</keyword>
<dbReference type="EMBL" id="JADILX010000110">
    <property type="protein sequence ID" value="MBO8486247.1"/>
    <property type="molecule type" value="Genomic_DNA"/>
</dbReference>
<dbReference type="InterPro" id="IPR008969">
    <property type="entry name" value="CarboxyPept-like_regulatory"/>
</dbReference>
<comment type="caution">
    <text evidence="10">The sequence shown here is derived from an EMBL/GenBank/DDBJ whole genome shotgun (WGS) entry which is preliminary data.</text>
</comment>
<evidence type="ECO:0000313" key="11">
    <source>
        <dbReference type="Proteomes" id="UP000823750"/>
    </source>
</evidence>
<dbReference type="GO" id="GO:0009279">
    <property type="term" value="C:cell outer membrane"/>
    <property type="evidence" value="ECO:0007669"/>
    <property type="project" value="UniProtKB-SubCell"/>
</dbReference>
<dbReference type="SUPFAM" id="SSF56935">
    <property type="entry name" value="Porins"/>
    <property type="match status" value="1"/>
</dbReference>
<reference evidence="10" key="1">
    <citation type="submission" date="2020-10" db="EMBL/GenBank/DDBJ databases">
        <authorList>
            <person name="Gilroy R."/>
        </authorList>
    </citation>
    <scope>NUCLEOTIDE SEQUENCE</scope>
    <source>
        <strain evidence="10">B2-16538</strain>
    </source>
</reference>